<feature type="region of interest" description="Disordered" evidence="1">
    <location>
        <begin position="58"/>
        <end position="88"/>
    </location>
</feature>
<sequence length="398" mass="43270">MRPARHALPPSSSLPALRSLDVLTEEQVLAALGNLYALYCPLPPSLAFQPHARFKESPFPDSGYTSGNEEDEGKDGVKDAEEENDSLRDDAFERSFAERWLTGFIGCAEELSCFSNEDVRQRAIDRASCVLASFYPSAADEDDEDIQITREFHFTLVPDAARAEEVPINVCVTDGLAGRDVSDHTDVGLQSWGAAIVFSELMCASPSRLGITQDALGSAPRIIELGAGTGLVSLVLGKMLPHVGITDSTVVATDYHSAVLANLTSNIAANFPSKDRLPIQTSLLDWSAPDLAPPLDVPADMLVATDVVYEPKHAVWLRDCAARLLAPDGVFWLVATVRRTGRFEGISDTVRGAFTSRDGVKDEAGRVLAVLHEERLEKKRGIGRGDESEYKLFRIGWA</sequence>
<dbReference type="PANTHER" id="PTHR14614:SF147">
    <property type="entry name" value="S-ADENOSYLMETHIONINE-DEPENDENT METHYLTRANSFERASE OF THE SEVEN BETA-STRAND FAMILY"/>
    <property type="match status" value="1"/>
</dbReference>
<dbReference type="SUPFAM" id="SSF53335">
    <property type="entry name" value="S-adenosyl-L-methionine-dependent methyltransferases"/>
    <property type="match status" value="1"/>
</dbReference>
<dbReference type="Pfam" id="PF10294">
    <property type="entry name" value="Methyltransf_16"/>
    <property type="match status" value="1"/>
</dbReference>
<evidence type="ECO:0000313" key="3">
    <source>
        <dbReference type="Proteomes" id="UP001295740"/>
    </source>
</evidence>
<dbReference type="CDD" id="cd02440">
    <property type="entry name" value="AdoMet_MTases"/>
    <property type="match status" value="1"/>
</dbReference>
<name>A0AAI8V9X8_9PEZI</name>
<organism evidence="2 3">
    <name type="scientific">Anthostomella pinea</name>
    <dbReference type="NCBI Taxonomy" id="933095"/>
    <lineage>
        <taxon>Eukaryota</taxon>
        <taxon>Fungi</taxon>
        <taxon>Dikarya</taxon>
        <taxon>Ascomycota</taxon>
        <taxon>Pezizomycotina</taxon>
        <taxon>Sordariomycetes</taxon>
        <taxon>Xylariomycetidae</taxon>
        <taxon>Xylariales</taxon>
        <taxon>Xylariaceae</taxon>
        <taxon>Anthostomella</taxon>
    </lineage>
</organism>
<dbReference type="Proteomes" id="UP001295740">
    <property type="component" value="Unassembled WGS sequence"/>
</dbReference>
<protein>
    <submittedName>
        <fullName evidence="2">Uu.00g033690.m01.CDS01</fullName>
    </submittedName>
</protein>
<dbReference type="InterPro" id="IPR029063">
    <property type="entry name" value="SAM-dependent_MTases_sf"/>
</dbReference>
<feature type="compositionally biased region" description="Basic and acidic residues" evidence="1">
    <location>
        <begin position="74"/>
        <end position="88"/>
    </location>
</feature>
<proteinExistence type="predicted"/>
<evidence type="ECO:0000256" key="1">
    <source>
        <dbReference type="SAM" id="MobiDB-lite"/>
    </source>
</evidence>
<accession>A0AAI8V9X8</accession>
<comment type="caution">
    <text evidence="2">The sequence shown here is derived from an EMBL/GenBank/DDBJ whole genome shotgun (WGS) entry which is preliminary data.</text>
</comment>
<keyword evidence="3" id="KW-1185">Reference proteome</keyword>
<evidence type="ECO:0000313" key="2">
    <source>
        <dbReference type="EMBL" id="CAJ2500516.1"/>
    </source>
</evidence>
<dbReference type="Gene3D" id="3.40.50.150">
    <property type="entry name" value="Vaccinia Virus protein VP39"/>
    <property type="match status" value="1"/>
</dbReference>
<reference evidence="2" key="1">
    <citation type="submission" date="2023-10" db="EMBL/GenBank/DDBJ databases">
        <authorList>
            <person name="Hackl T."/>
        </authorList>
    </citation>
    <scope>NUCLEOTIDE SEQUENCE</scope>
</reference>
<dbReference type="GO" id="GO:0008757">
    <property type="term" value="F:S-adenosylmethionine-dependent methyltransferase activity"/>
    <property type="evidence" value="ECO:0007669"/>
    <property type="project" value="UniProtKB-ARBA"/>
</dbReference>
<dbReference type="InterPro" id="IPR019410">
    <property type="entry name" value="Methyltransf_16"/>
</dbReference>
<gene>
    <name evidence="2" type="ORF">KHLLAP_LOCUS984</name>
</gene>
<dbReference type="EMBL" id="CAUWAG010000003">
    <property type="protein sequence ID" value="CAJ2500516.1"/>
    <property type="molecule type" value="Genomic_DNA"/>
</dbReference>
<dbReference type="PANTHER" id="PTHR14614">
    <property type="entry name" value="HEPATOCELLULAR CARCINOMA-ASSOCIATED ANTIGEN"/>
    <property type="match status" value="1"/>
</dbReference>
<dbReference type="AlphaFoldDB" id="A0AAI8V9X8"/>